<keyword evidence="3" id="KW-0648">Protein biosynthesis</keyword>
<feature type="domain" description="Translation initiation factor 3 N-terminal" evidence="5">
    <location>
        <begin position="71"/>
        <end position="132"/>
    </location>
</feature>
<dbReference type="InterPro" id="IPR019815">
    <property type="entry name" value="Translation_initiation_fac_3_C"/>
</dbReference>
<dbReference type="Pfam" id="PF05198">
    <property type="entry name" value="IF3_N"/>
    <property type="match status" value="1"/>
</dbReference>
<evidence type="ECO:0000313" key="7">
    <source>
        <dbReference type="Proteomes" id="UP000285326"/>
    </source>
</evidence>
<evidence type="ECO:0000259" key="5">
    <source>
        <dbReference type="Pfam" id="PF05198"/>
    </source>
</evidence>
<name>A0A420ICV3_9PEZI</name>
<organism evidence="6 7">
    <name type="scientific">Golovinomyces cichoracearum</name>
    <dbReference type="NCBI Taxonomy" id="62708"/>
    <lineage>
        <taxon>Eukaryota</taxon>
        <taxon>Fungi</taxon>
        <taxon>Dikarya</taxon>
        <taxon>Ascomycota</taxon>
        <taxon>Pezizomycotina</taxon>
        <taxon>Leotiomycetes</taxon>
        <taxon>Erysiphales</taxon>
        <taxon>Erysiphaceae</taxon>
        <taxon>Golovinomyces</taxon>
    </lineage>
</organism>
<comment type="caution">
    <text evidence="6">The sequence shown here is derived from an EMBL/GenBank/DDBJ whole genome shotgun (WGS) entry which is preliminary data.</text>
</comment>
<dbReference type="GO" id="GO:0043022">
    <property type="term" value="F:ribosome binding"/>
    <property type="evidence" value="ECO:0007669"/>
    <property type="project" value="TreeGrafter"/>
</dbReference>
<evidence type="ECO:0000313" key="6">
    <source>
        <dbReference type="EMBL" id="RKF72359.1"/>
    </source>
</evidence>
<dbReference type="GO" id="GO:0032790">
    <property type="term" value="P:ribosome disassembly"/>
    <property type="evidence" value="ECO:0007669"/>
    <property type="project" value="TreeGrafter"/>
</dbReference>
<dbReference type="GO" id="GO:0005739">
    <property type="term" value="C:mitochondrion"/>
    <property type="evidence" value="ECO:0007669"/>
    <property type="project" value="TreeGrafter"/>
</dbReference>
<dbReference type="AlphaFoldDB" id="A0A420ICV3"/>
<evidence type="ECO:0000259" key="4">
    <source>
        <dbReference type="Pfam" id="PF00707"/>
    </source>
</evidence>
<evidence type="ECO:0000256" key="1">
    <source>
        <dbReference type="ARBA" id="ARBA00005439"/>
    </source>
</evidence>
<dbReference type="PANTHER" id="PTHR10938">
    <property type="entry name" value="TRANSLATION INITIATION FACTOR IF-3"/>
    <property type="match status" value="1"/>
</dbReference>
<dbReference type="SUPFAM" id="SSF55200">
    <property type="entry name" value="Translation initiation factor IF3, C-terminal domain"/>
    <property type="match status" value="1"/>
</dbReference>
<accession>A0A420ICV3</accession>
<comment type="similarity">
    <text evidence="1">Belongs to the IF-3 family.</text>
</comment>
<evidence type="ECO:0000256" key="3">
    <source>
        <dbReference type="ARBA" id="ARBA00022917"/>
    </source>
</evidence>
<dbReference type="InterPro" id="IPR036788">
    <property type="entry name" value="T_IF-3_C_sf"/>
</dbReference>
<dbReference type="Gene3D" id="3.30.110.10">
    <property type="entry name" value="Translation initiation factor 3 (IF-3), C-terminal domain"/>
    <property type="match status" value="1"/>
</dbReference>
<dbReference type="Pfam" id="PF00707">
    <property type="entry name" value="IF3_C"/>
    <property type="match status" value="1"/>
</dbReference>
<evidence type="ECO:0000256" key="2">
    <source>
        <dbReference type="ARBA" id="ARBA00022540"/>
    </source>
</evidence>
<dbReference type="GO" id="GO:0070124">
    <property type="term" value="P:mitochondrial translational initiation"/>
    <property type="evidence" value="ECO:0007669"/>
    <property type="project" value="TreeGrafter"/>
</dbReference>
<reference evidence="6 7" key="1">
    <citation type="journal article" date="2018" name="BMC Genomics">
        <title>Comparative genome analyses reveal sequence features reflecting distinct modes of host-adaptation between dicot and monocot powdery mildew.</title>
        <authorList>
            <person name="Wu Y."/>
            <person name="Ma X."/>
            <person name="Pan Z."/>
            <person name="Kale S.D."/>
            <person name="Song Y."/>
            <person name="King H."/>
            <person name="Zhang Q."/>
            <person name="Presley C."/>
            <person name="Deng X."/>
            <person name="Wei C.I."/>
            <person name="Xiao S."/>
        </authorList>
    </citation>
    <scope>NUCLEOTIDE SEQUENCE [LARGE SCALE GENOMIC DNA]</scope>
    <source>
        <strain evidence="6">UMSG1</strain>
    </source>
</reference>
<dbReference type="EMBL" id="MCBS01024855">
    <property type="protein sequence ID" value="RKF72359.1"/>
    <property type="molecule type" value="Genomic_DNA"/>
</dbReference>
<sequence>MLACPQILEVLAARNRAFISLVGFSRRQYACIISPCIAFPMSSSSLSIRKHGRAWSTKTFTSPKIKRLPRNDEIKEEIISVVDESGKVSGPHRTAEFLEDFDFENKSLVTILEGNAEDGRYPLCRIMDRSALREIEMTTFKSKGKKKGTPTKIIEMSWAVENHDLETKLRRLREFLEKGCNVNLLLQAKKRGRSVTHLEGENIIQKILETVEEAGGKQQKPPEGEILHTMDMSFTHKKQN</sequence>
<dbReference type="InterPro" id="IPR001288">
    <property type="entry name" value="Translation_initiation_fac_3"/>
</dbReference>
<dbReference type="Proteomes" id="UP000285326">
    <property type="component" value="Unassembled WGS sequence"/>
</dbReference>
<keyword evidence="2 6" id="KW-0396">Initiation factor</keyword>
<protein>
    <submittedName>
        <fullName evidence="6">Translation initiation factor IF-3</fullName>
    </submittedName>
</protein>
<dbReference type="InterPro" id="IPR019814">
    <property type="entry name" value="Translation_initiation_fac_3_N"/>
</dbReference>
<proteinExistence type="inferred from homology"/>
<feature type="domain" description="Translation initiation factor 3 C-terminal" evidence="4">
    <location>
        <begin position="151"/>
        <end position="222"/>
    </location>
</feature>
<dbReference type="PANTHER" id="PTHR10938:SF0">
    <property type="entry name" value="TRANSLATION INITIATION FACTOR IF-3, MITOCHONDRIAL"/>
    <property type="match status" value="1"/>
</dbReference>
<gene>
    <name evidence="6" type="ORF">GcM1_248099</name>
</gene>
<dbReference type="GO" id="GO:0003743">
    <property type="term" value="F:translation initiation factor activity"/>
    <property type="evidence" value="ECO:0007669"/>
    <property type="project" value="UniProtKB-KW"/>
</dbReference>